<evidence type="ECO:0000313" key="12">
    <source>
        <dbReference type="EMBL" id="RHY17369.1"/>
    </source>
</evidence>
<comment type="subcellular location">
    <subcellularLocation>
        <location evidence="1">Membrane</location>
        <topology evidence="1">Multi-pass membrane protein</topology>
    </subcellularLocation>
</comment>
<sequence length="480" mass="51397">MTTTKPKGDIADDGYVQVSTPTASHAPPSNNAPSKLASISELFQFADTTDVILMMMGTLGAMTAGAGQPVQLIFFGNSINSFSPATDQTFDVDTLRVNVNKVVYQCIVLASVILVCGFLQIACWSISASRQAKKLRHAYASAILRQEIGWFDVNEAMQLASRVADTTLLVQEGMGRKVGDGINFFFMGVGGLVLAFYHGWQLSLVLLTLAPVIGISGYCMTKAITSAVQSGVDAYAEAGGIAEESLTNIKTVHMFNAMQSQGDKYMAALRVTERCGIKKGLAVGIGMGVVQLVTCCMYAVAMYYGAVRIVHDQLGDTPCTHHNCYDGGRVITVFFCVGMGSMALGHAGPSIQAFVTARSAAYDIFQLIHRESKIDASSSQGAELRNVAGHLKFENVYFAYPSRPDVVIFRGVSLEVPAGQTIAVVGSSGCGKSTIVSLLERFYDPLSGRVTLDGHDLKALNVKWLRDQIGLVGQEPCLFS</sequence>
<dbReference type="CDD" id="cd18577">
    <property type="entry name" value="ABC_6TM_Pgp_ABCB1_D1_like"/>
    <property type="match status" value="1"/>
</dbReference>
<evidence type="ECO:0000256" key="5">
    <source>
        <dbReference type="ARBA" id="ARBA00022737"/>
    </source>
</evidence>
<keyword evidence="9 10" id="KW-0472">Membrane</keyword>
<evidence type="ECO:0000256" key="8">
    <source>
        <dbReference type="ARBA" id="ARBA00022989"/>
    </source>
</evidence>
<evidence type="ECO:0000256" key="10">
    <source>
        <dbReference type="SAM" id="Phobius"/>
    </source>
</evidence>
<keyword evidence="7" id="KW-0067">ATP-binding</keyword>
<dbReference type="AlphaFoldDB" id="A0A418AFY9"/>
<keyword evidence="13" id="KW-1185">Reference proteome</keyword>
<keyword evidence="6" id="KW-0547">Nucleotide-binding</keyword>
<dbReference type="VEuPathDB" id="FungiDB:H310_08645"/>
<dbReference type="InterPro" id="IPR003439">
    <property type="entry name" value="ABC_transporter-like_ATP-bd"/>
</dbReference>
<dbReference type="InterPro" id="IPR011527">
    <property type="entry name" value="ABC1_TM_dom"/>
</dbReference>
<evidence type="ECO:0000256" key="7">
    <source>
        <dbReference type="ARBA" id="ARBA00022840"/>
    </source>
</evidence>
<evidence type="ECO:0000256" key="6">
    <source>
        <dbReference type="ARBA" id="ARBA00022741"/>
    </source>
</evidence>
<dbReference type="SUPFAM" id="SSF52540">
    <property type="entry name" value="P-loop containing nucleoside triphosphate hydrolases"/>
    <property type="match status" value="1"/>
</dbReference>
<feature type="transmembrane region" description="Helical" evidence="10">
    <location>
        <begin position="102"/>
        <end position="126"/>
    </location>
</feature>
<feature type="transmembrane region" description="Helical" evidence="10">
    <location>
        <begin position="280"/>
        <end position="304"/>
    </location>
</feature>
<evidence type="ECO:0000256" key="3">
    <source>
        <dbReference type="ARBA" id="ARBA00022448"/>
    </source>
</evidence>
<name>A0A418AFY9_9STRA</name>
<proteinExistence type="inferred from homology"/>
<dbReference type="PANTHER" id="PTHR24222:SF76">
    <property type="entry name" value="MYCOBACTIN IMPORT ATP-BINDING_PERMEASE PROTEIN IRTB"/>
    <property type="match status" value="1"/>
</dbReference>
<dbReference type="Pfam" id="PF00664">
    <property type="entry name" value="ABC_membrane"/>
    <property type="match status" value="1"/>
</dbReference>
<dbReference type="InterPro" id="IPR036640">
    <property type="entry name" value="ABC1_TM_sf"/>
</dbReference>
<evidence type="ECO:0000313" key="13">
    <source>
        <dbReference type="Proteomes" id="UP000285060"/>
    </source>
</evidence>
<evidence type="ECO:0000256" key="9">
    <source>
        <dbReference type="ARBA" id="ARBA00023136"/>
    </source>
</evidence>
<protein>
    <recommendedName>
        <fullName evidence="11">ABC transmembrane type-1 domain-containing protein</fullName>
    </recommendedName>
</protein>
<dbReference type="Pfam" id="PF00005">
    <property type="entry name" value="ABC_tran"/>
    <property type="match status" value="1"/>
</dbReference>
<evidence type="ECO:0000259" key="11">
    <source>
        <dbReference type="PROSITE" id="PS50929"/>
    </source>
</evidence>
<feature type="transmembrane region" description="Helical" evidence="10">
    <location>
        <begin position="204"/>
        <end position="221"/>
    </location>
</feature>
<evidence type="ECO:0000256" key="4">
    <source>
        <dbReference type="ARBA" id="ARBA00022692"/>
    </source>
</evidence>
<keyword evidence="5" id="KW-0677">Repeat</keyword>
<evidence type="ECO:0000256" key="2">
    <source>
        <dbReference type="ARBA" id="ARBA00007577"/>
    </source>
</evidence>
<dbReference type="Gene3D" id="3.40.50.300">
    <property type="entry name" value="P-loop containing nucleotide triphosphate hydrolases"/>
    <property type="match status" value="1"/>
</dbReference>
<keyword evidence="4 10" id="KW-0812">Transmembrane</keyword>
<keyword evidence="3" id="KW-0813">Transport</keyword>
<dbReference type="InterPro" id="IPR027417">
    <property type="entry name" value="P-loop_NTPase"/>
</dbReference>
<dbReference type="FunFam" id="1.20.1560.10:FF:000018">
    <property type="entry name" value="ATP-binding cassette subfamily B member 11"/>
    <property type="match status" value="1"/>
</dbReference>
<comment type="caution">
    <text evidence="12">The sequence shown here is derived from an EMBL/GenBank/DDBJ whole genome shotgun (WGS) entry which is preliminary data.</text>
</comment>
<feature type="transmembrane region" description="Helical" evidence="10">
    <location>
        <begin position="181"/>
        <end position="198"/>
    </location>
</feature>
<comment type="similarity">
    <text evidence="2">Belongs to the ABC transporter superfamily. ABCB family. Multidrug resistance exporter (TC 3.A.1.201) subfamily.</text>
</comment>
<dbReference type="GO" id="GO:0016887">
    <property type="term" value="F:ATP hydrolysis activity"/>
    <property type="evidence" value="ECO:0007669"/>
    <property type="project" value="InterPro"/>
</dbReference>
<dbReference type="GO" id="GO:0140359">
    <property type="term" value="F:ABC-type transporter activity"/>
    <property type="evidence" value="ECO:0007669"/>
    <property type="project" value="InterPro"/>
</dbReference>
<organism evidence="12 13">
    <name type="scientific">Aphanomyces invadans</name>
    <dbReference type="NCBI Taxonomy" id="157072"/>
    <lineage>
        <taxon>Eukaryota</taxon>
        <taxon>Sar</taxon>
        <taxon>Stramenopiles</taxon>
        <taxon>Oomycota</taxon>
        <taxon>Saprolegniomycetes</taxon>
        <taxon>Saprolegniales</taxon>
        <taxon>Verrucalvaceae</taxon>
        <taxon>Aphanomyces</taxon>
    </lineage>
</organism>
<keyword evidence="8 10" id="KW-1133">Transmembrane helix</keyword>
<reference evidence="12 13" key="1">
    <citation type="submission" date="2018-08" db="EMBL/GenBank/DDBJ databases">
        <title>Aphanomyces genome sequencing and annotation.</title>
        <authorList>
            <person name="Minardi D."/>
            <person name="Oidtmann B."/>
            <person name="Van Der Giezen M."/>
            <person name="Studholme D.J."/>
        </authorList>
    </citation>
    <scope>NUCLEOTIDE SEQUENCE [LARGE SCALE GENOMIC DNA]</scope>
    <source>
        <strain evidence="12 13">NJM0002</strain>
    </source>
</reference>
<dbReference type="SUPFAM" id="SSF90123">
    <property type="entry name" value="ABC transporter transmembrane region"/>
    <property type="match status" value="1"/>
</dbReference>
<dbReference type="Proteomes" id="UP000285060">
    <property type="component" value="Unassembled WGS sequence"/>
</dbReference>
<accession>A0A418AFY9</accession>
<dbReference type="PROSITE" id="PS50929">
    <property type="entry name" value="ABC_TM1F"/>
    <property type="match status" value="1"/>
</dbReference>
<gene>
    <name evidence="12" type="ORF">DYB32_010530</name>
</gene>
<feature type="non-terminal residue" evidence="12">
    <location>
        <position position="480"/>
    </location>
</feature>
<dbReference type="GO" id="GO:0005524">
    <property type="term" value="F:ATP binding"/>
    <property type="evidence" value="ECO:0007669"/>
    <property type="project" value="UniProtKB-KW"/>
</dbReference>
<dbReference type="PANTHER" id="PTHR24222">
    <property type="entry name" value="ABC TRANSPORTER B FAMILY"/>
    <property type="match status" value="1"/>
</dbReference>
<dbReference type="EMBL" id="QUSY01003485">
    <property type="protein sequence ID" value="RHY17369.1"/>
    <property type="molecule type" value="Genomic_DNA"/>
</dbReference>
<dbReference type="GO" id="GO:0005886">
    <property type="term" value="C:plasma membrane"/>
    <property type="evidence" value="ECO:0007669"/>
    <property type="project" value="TreeGrafter"/>
</dbReference>
<dbReference type="InterPro" id="IPR039421">
    <property type="entry name" value="Type_1_exporter"/>
</dbReference>
<dbReference type="Gene3D" id="1.20.1560.10">
    <property type="entry name" value="ABC transporter type 1, transmembrane domain"/>
    <property type="match status" value="1"/>
</dbReference>
<evidence type="ECO:0000256" key="1">
    <source>
        <dbReference type="ARBA" id="ARBA00004141"/>
    </source>
</evidence>
<feature type="domain" description="ABC transmembrane type-1" evidence="11">
    <location>
        <begin position="57"/>
        <end position="356"/>
    </location>
</feature>